<protein>
    <submittedName>
        <fullName evidence="1">Uncharacterized protein</fullName>
    </submittedName>
</protein>
<dbReference type="EMBL" id="LCYC01000064">
    <property type="protein sequence ID" value="KWV69882.1"/>
    <property type="molecule type" value="Genomic_DNA"/>
</dbReference>
<name>A0A120FWG2_PSEFL</name>
<accession>A0A120FWG2</accession>
<reference evidence="1 2" key="1">
    <citation type="submission" date="2015-05" db="EMBL/GenBank/DDBJ databases">
        <title>A genomic and transcriptomic approach to investigate the blue pigment phenotype in Pseudomonas fluorescens.</title>
        <authorList>
            <person name="Andreani N.A."/>
            <person name="Cardazzo B."/>
        </authorList>
    </citation>
    <scope>NUCLEOTIDE SEQUENCE [LARGE SCALE GENOMIC DNA]</scope>
    <source>
        <strain evidence="1 2">Ps_40</strain>
    </source>
</reference>
<dbReference type="RefSeq" id="WP_056783341.1">
    <property type="nucleotide sequence ID" value="NZ_LCYC01000064.1"/>
</dbReference>
<dbReference type="AlphaFoldDB" id="A0A120FWG2"/>
<evidence type="ECO:0000313" key="2">
    <source>
        <dbReference type="Proteomes" id="UP000063434"/>
    </source>
</evidence>
<comment type="caution">
    <text evidence="1">The sequence shown here is derived from an EMBL/GenBank/DDBJ whole genome shotgun (WGS) entry which is preliminary data.</text>
</comment>
<proteinExistence type="predicted"/>
<dbReference type="PATRIC" id="fig|294.195.peg.6722"/>
<dbReference type="InterPro" id="IPR056510">
    <property type="entry name" value="WapI"/>
</dbReference>
<dbReference type="Pfam" id="PF24716">
    <property type="entry name" value="WapI"/>
    <property type="match status" value="1"/>
</dbReference>
<dbReference type="Proteomes" id="UP000063434">
    <property type="component" value="Unassembled WGS sequence"/>
</dbReference>
<evidence type="ECO:0000313" key="1">
    <source>
        <dbReference type="EMBL" id="KWV69882.1"/>
    </source>
</evidence>
<sequence>MIDLFDKGNKFSLKVKGYEFPGAQDELDANWLVVSIDVEHKAGEPWRACGPYLRTNELLRLLRWLRSLKAGVQPSRIAFTEGELAFSYLGDMQLAVILDFNFHPKGAAYDYSSDREFSLPFNVDDKGLANLIRSVEEAIREFPER</sequence>
<organism evidence="1 2">
    <name type="scientific">Pseudomonas fluorescens</name>
    <dbReference type="NCBI Taxonomy" id="294"/>
    <lineage>
        <taxon>Bacteria</taxon>
        <taxon>Pseudomonadati</taxon>
        <taxon>Pseudomonadota</taxon>
        <taxon>Gammaproteobacteria</taxon>
        <taxon>Pseudomonadales</taxon>
        <taxon>Pseudomonadaceae</taxon>
        <taxon>Pseudomonas</taxon>
    </lineage>
</organism>
<gene>
    <name evidence="1" type="ORF">PFL603g_06329</name>
</gene>